<dbReference type="EMBL" id="FOAG01000002">
    <property type="protein sequence ID" value="SEK65597.1"/>
    <property type="molecule type" value="Genomic_DNA"/>
</dbReference>
<evidence type="ECO:0000313" key="1">
    <source>
        <dbReference type="EMBL" id="SEK65597.1"/>
    </source>
</evidence>
<dbReference type="Proteomes" id="UP000199582">
    <property type="component" value="Unassembled WGS sequence"/>
</dbReference>
<name>A0A1H7IV67_9RHOB</name>
<protein>
    <submittedName>
        <fullName evidence="1">Putative lumazine-binding</fullName>
    </submittedName>
</protein>
<dbReference type="InterPro" id="IPR032710">
    <property type="entry name" value="NTF2-like_dom_sf"/>
</dbReference>
<dbReference type="SUPFAM" id="SSF54427">
    <property type="entry name" value="NTF2-like"/>
    <property type="match status" value="1"/>
</dbReference>
<dbReference type="Gene3D" id="3.10.450.50">
    <property type="match status" value="1"/>
</dbReference>
<dbReference type="STRING" id="1287727.SAMN05443999_10211"/>
<accession>A0A1H7IV67</accession>
<dbReference type="OrthoDB" id="7451095at2"/>
<dbReference type="RefSeq" id="WP_093032045.1">
    <property type="nucleotide sequence ID" value="NZ_FOAG01000002.1"/>
</dbReference>
<dbReference type="AlphaFoldDB" id="A0A1H7IV67"/>
<gene>
    <name evidence="1" type="ORF">SAMN05443999_10211</name>
</gene>
<reference evidence="1 2" key="1">
    <citation type="submission" date="2016-10" db="EMBL/GenBank/DDBJ databases">
        <authorList>
            <person name="de Groot N.N."/>
        </authorList>
    </citation>
    <scope>NUCLEOTIDE SEQUENCE [LARGE SCALE GENOMIC DNA]</scope>
    <source>
        <strain evidence="1 2">DSM 100674</strain>
    </source>
</reference>
<evidence type="ECO:0000313" key="2">
    <source>
        <dbReference type="Proteomes" id="UP000199582"/>
    </source>
</evidence>
<dbReference type="InterPro" id="IPR039437">
    <property type="entry name" value="FrzH/put_lumazine-bd"/>
</dbReference>
<proteinExistence type="predicted"/>
<sequence length="126" mass="14402">MSDKFAEVREVLHTYFDALYTCDLALFEAVFHPRALYATADEAPALFRSMEEYFPVIAKRVSPQSRGEPRRDVIDSIEFAGDNTALAKVRCSIGERDFLDFLTLVRENGRWQIAAKIFHIKPKSEG</sequence>
<keyword evidence="2" id="KW-1185">Reference proteome</keyword>
<organism evidence="1 2">
    <name type="scientific">Roseovarius azorensis</name>
    <dbReference type="NCBI Taxonomy" id="1287727"/>
    <lineage>
        <taxon>Bacteria</taxon>
        <taxon>Pseudomonadati</taxon>
        <taxon>Pseudomonadota</taxon>
        <taxon>Alphaproteobacteria</taxon>
        <taxon>Rhodobacterales</taxon>
        <taxon>Roseobacteraceae</taxon>
        <taxon>Roseovarius</taxon>
    </lineage>
</organism>
<dbReference type="Pfam" id="PF12893">
    <property type="entry name" value="Lumazine_bd_2"/>
    <property type="match status" value="1"/>
</dbReference>